<reference evidence="4" key="1">
    <citation type="submission" date="2023-06" db="EMBL/GenBank/DDBJ databases">
        <authorList>
            <person name="Noh H."/>
        </authorList>
    </citation>
    <scope>NUCLEOTIDE SEQUENCE</scope>
    <source>
        <strain evidence="4">DUCC20226</strain>
    </source>
</reference>
<dbReference type="SUPFAM" id="SSF57959">
    <property type="entry name" value="Leucine zipper domain"/>
    <property type="match status" value="1"/>
</dbReference>
<feature type="domain" description="BZIP" evidence="3">
    <location>
        <begin position="109"/>
        <end position="150"/>
    </location>
</feature>
<dbReference type="Gene3D" id="1.20.5.170">
    <property type="match status" value="1"/>
</dbReference>
<feature type="compositionally biased region" description="Basic and acidic residues" evidence="2">
    <location>
        <begin position="206"/>
        <end position="216"/>
    </location>
</feature>
<gene>
    <name evidence="4" type="ORF">N8I77_012549</name>
</gene>
<dbReference type="GO" id="GO:0003700">
    <property type="term" value="F:DNA-binding transcription factor activity"/>
    <property type="evidence" value="ECO:0007669"/>
    <property type="project" value="InterPro"/>
</dbReference>
<feature type="coiled-coil region" evidence="1">
    <location>
        <begin position="123"/>
        <end position="157"/>
    </location>
</feature>
<feature type="compositionally biased region" description="Low complexity" evidence="2">
    <location>
        <begin position="399"/>
        <end position="413"/>
    </location>
</feature>
<dbReference type="PANTHER" id="PTHR40618:SF1">
    <property type="entry name" value="B-ZIP TRANSCRIPTION FACTOR (EUROFUNG)"/>
    <property type="match status" value="1"/>
</dbReference>
<feature type="compositionally biased region" description="Polar residues" evidence="2">
    <location>
        <begin position="217"/>
        <end position="229"/>
    </location>
</feature>
<feature type="region of interest" description="Disordered" evidence="2">
    <location>
        <begin position="398"/>
        <end position="423"/>
    </location>
</feature>
<evidence type="ECO:0000256" key="1">
    <source>
        <dbReference type="SAM" id="Coils"/>
    </source>
</evidence>
<proteinExistence type="predicted"/>
<dbReference type="AlphaFoldDB" id="A0AAD9S2U4"/>
<comment type="caution">
    <text evidence="4">The sequence shown here is derived from an EMBL/GenBank/DDBJ whole genome shotgun (WGS) entry which is preliminary data.</text>
</comment>
<evidence type="ECO:0000313" key="5">
    <source>
        <dbReference type="Proteomes" id="UP001265746"/>
    </source>
</evidence>
<dbReference type="CDD" id="cd14688">
    <property type="entry name" value="bZIP_YAP"/>
    <property type="match status" value="1"/>
</dbReference>
<keyword evidence="5" id="KW-1185">Reference proteome</keyword>
<dbReference type="Pfam" id="PF00170">
    <property type="entry name" value="bZIP_1"/>
    <property type="match status" value="1"/>
</dbReference>
<organism evidence="4 5">
    <name type="scientific">Phomopsis amygdali</name>
    <name type="common">Fusicoccum amygdali</name>
    <dbReference type="NCBI Taxonomy" id="1214568"/>
    <lineage>
        <taxon>Eukaryota</taxon>
        <taxon>Fungi</taxon>
        <taxon>Dikarya</taxon>
        <taxon>Ascomycota</taxon>
        <taxon>Pezizomycotina</taxon>
        <taxon>Sordariomycetes</taxon>
        <taxon>Sordariomycetidae</taxon>
        <taxon>Diaporthales</taxon>
        <taxon>Diaporthaceae</taxon>
        <taxon>Diaporthe</taxon>
    </lineage>
</organism>
<name>A0AAD9S2U4_PHOAM</name>
<keyword evidence="1" id="KW-0175">Coiled coil</keyword>
<feature type="compositionally biased region" description="Basic and acidic residues" evidence="2">
    <location>
        <begin position="98"/>
        <end position="110"/>
    </location>
</feature>
<feature type="region of interest" description="Disordered" evidence="2">
    <location>
        <begin position="49"/>
        <end position="110"/>
    </location>
</feature>
<feature type="region of interest" description="Disordered" evidence="2">
    <location>
        <begin position="186"/>
        <end position="238"/>
    </location>
</feature>
<sequence length="641" mass="69943">MCQASQTIFHSANSRTYPGPFTWWKMRHEAMPSDLAILSAEQYFDGSFTGEAGKAKKPSTSQPKIGPRKRAKISPPAVETESAEDGDEDGAKRARGRPRLDTKDQTAAERRRTQIRLAQRAYRSRKENAIQTLERRVQELEENNEELSAVFLKLHDSAVNLGVLEQAPGFALELRAATEKILSLARKSSEDDGQDEQAESSAAERPAGRTRTEHSSSSDVAEVQPTRNPTVPIWGGYMVNTEPQATPSGSMSMPSSNMLQVTQAPLGYEIVTMPTFENASFPFDLSPGSPYPNIFDQASTSTPSYPLSPYSALPLPQSMAFSESTLGRRLQRSAVELAHRLITMPDPPKHRYAEVFGFCMLFEPIDKIRERLAKALERTASESLNWWQAPFWAAGGSGQHQLQLQQGNNDQGGSPVGNQGTTDHMKYSFSSGQFGLGPFDAEVAETRDKRIDPRMRIRLPGFEGDFYDPEEVELYLQARGVIIQPGQDYLTAEVDVAAFRNGMIARQGSQGQAQKQTTTGFGDWPQTLDEAFNTPAPARPSPGASSGMASASSSSDPSSWPIADFPEMFNPAAAGAGISGLGDSGPAGPESMKRLVTLDVNVFIQELSQRGTCLGRSPGFRPKDVDAAFWTATKTDAVLGF</sequence>
<evidence type="ECO:0000313" key="4">
    <source>
        <dbReference type="EMBL" id="KAK2597785.1"/>
    </source>
</evidence>
<evidence type="ECO:0000256" key="2">
    <source>
        <dbReference type="SAM" id="MobiDB-lite"/>
    </source>
</evidence>
<feature type="region of interest" description="Disordered" evidence="2">
    <location>
        <begin position="506"/>
        <end position="565"/>
    </location>
</feature>
<accession>A0AAD9S2U4</accession>
<protein>
    <recommendedName>
        <fullName evidence="3">BZIP domain-containing protein</fullName>
    </recommendedName>
</protein>
<dbReference type="Proteomes" id="UP001265746">
    <property type="component" value="Unassembled WGS sequence"/>
</dbReference>
<evidence type="ECO:0000259" key="3">
    <source>
        <dbReference type="Pfam" id="PF00170"/>
    </source>
</evidence>
<dbReference type="InterPro" id="IPR004827">
    <property type="entry name" value="bZIP"/>
</dbReference>
<feature type="compositionally biased region" description="Polar residues" evidence="2">
    <location>
        <begin position="507"/>
        <end position="520"/>
    </location>
</feature>
<dbReference type="PANTHER" id="PTHR40618">
    <property type="entry name" value="B-ZIP TRANSCRIPTION FACTOR (EUROFUNG)-RELATED"/>
    <property type="match status" value="1"/>
</dbReference>
<feature type="compositionally biased region" description="Low complexity" evidence="2">
    <location>
        <begin position="541"/>
        <end position="563"/>
    </location>
</feature>
<dbReference type="InterPro" id="IPR046347">
    <property type="entry name" value="bZIP_sf"/>
</dbReference>
<dbReference type="EMBL" id="JAUJFL010000009">
    <property type="protein sequence ID" value="KAK2597785.1"/>
    <property type="molecule type" value="Genomic_DNA"/>
</dbReference>